<dbReference type="STRING" id="109376.A0A0D3AAJ5"/>
<reference evidence="1" key="2">
    <citation type="submission" date="2015-03" db="UniProtKB">
        <authorList>
            <consortium name="EnsemblPlants"/>
        </authorList>
    </citation>
    <scope>IDENTIFICATION</scope>
</reference>
<proteinExistence type="predicted"/>
<evidence type="ECO:0000313" key="2">
    <source>
        <dbReference type="Proteomes" id="UP000032141"/>
    </source>
</evidence>
<accession>A0A0D3AAJ5</accession>
<dbReference type="Proteomes" id="UP000032141">
    <property type="component" value="Chromosome C1"/>
</dbReference>
<dbReference type="Gramene" id="Bo1g094630.1">
    <property type="protein sequence ID" value="Bo1g094630.1"/>
    <property type="gene ID" value="Bo1g094630"/>
</dbReference>
<name>A0A0D3AAJ5_BRAOL</name>
<dbReference type="HOGENOM" id="CLU_2161908_0_0_1"/>
<sequence>MRARISSRILNRGSGCENGGENDGDNGGEITRAFGLAVAAEQRRTTVGFPLYLSLWQVINESGDSSYCVYEKDIATGLGIEVCLLAGSVRNAYHTKYHVYFGNTAPLLVDL</sequence>
<dbReference type="AlphaFoldDB" id="A0A0D3AAJ5"/>
<reference evidence="1 2" key="1">
    <citation type="journal article" date="2014" name="Genome Biol.">
        <title>Transcriptome and methylome profiling reveals relics of genome dominance in the mesopolyploid Brassica oleracea.</title>
        <authorList>
            <person name="Parkin I.A."/>
            <person name="Koh C."/>
            <person name="Tang H."/>
            <person name="Robinson S.J."/>
            <person name="Kagale S."/>
            <person name="Clarke W.E."/>
            <person name="Town C.D."/>
            <person name="Nixon J."/>
            <person name="Krishnakumar V."/>
            <person name="Bidwell S.L."/>
            <person name="Denoeud F."/>
            <person name="Belcram H."/>
            <person name="Links M.G."/>
            <person name="Just J."/>
            <person name="Clarke C."/>
            <person name="Bender T."/>
            <person name="Huebert T."/>
            <person name="Mason A.S."/>
            <person name="Pires J.C."/>
            <person name="Barker G."/>
            <person name="Moore J."/>
            <person name="Walley P.G."/>
            <person name="Manoli S."/>
            <person name="Batley J."/>
            <person name="Edwards D."/>
            <person name="Nelson M.N."/>
            <person name="Wang X."/>
            <person name="Paterson A.H."/>
            <person name="King G."/>
            <person name="Bancroft I."/>
            <person name="Chalhoub B."/>
            <person name="Sharpe A.G."/>
        </authorList>
    </citation>
    <scope>NUCLEOTIDE SEQUENCE</scope>
    <source>
        <strain evidence="1 2">cv. TO1000</strain>
    </source>
</reference>
<evidence type="ECO:0000313" key="1">
    <source>
        <dbReference type="EnsemblPlants" id="Bo1g094630.1"/>
    </source>
</evidence>
<dbReference type="EnsemblPlants" id="Bo1g094630.1">
    <property type="protein sequence ID" value="Bo1g094630.1"/>
    <property type="gene ID" value="Bo1g094630"/>
</dbReference>
<organism evidence="1 2">
    <name type="scientific">Brassica oleracea var. oleracea</name>
    <dbReference type="NCBI Taxonomy" id="109376"/>
    <lineage>
        <taxon>Eukaryota</taxon>
        <taxon>Viridiplantae</taxon>
        <taxon>Streptophyta</taxon>
        <taxon>Embryophyta</taxon>
        <taxon>Tracheophyta</taxon>
        <taxon>Spermatophyta</taxon>
        <taxon>Magnoliopsida</taxon>
        <taxon>eudicotyledons</taxon>
        <taxon>Gunneridae</taxon>
        <taxon>Pentapetalae</taxon>
        <taxon>rosids</taxon>
        <taxon>malvids</taxon>
        <taxon>Brassicales</taxon>
        <taxon>Brassicaceae</taxon>
        <taxon>Brassiceae</taxon>
        <taxon>Brassica</taxon>
    </lineage>
</organism>
<keyword evidence="2" id="KW-1185">Reference proteome</keyword>
<protein>
    <submittedName>
        <fullName evidence="1">Uncharacterized protein</fullName>
    </submittedName>
</protein>